<name>A0A644XJ34_9ZZZZ</name>
<dbReference type="AlphaFoldDB" id="A0A644XJ34"/>
<protein>
    <submittedName>
        <fullName evidence="1">Uncharacterized protein</fullName>
    </submittedName>
</protein>
<gene>
    <name evidence="1" type="ORF">SDC9_62483</name>
</gene>
<dbReference type="EMBL" id="VSSQ01002552">
    <property type="protein sequence ID" value="MPM16109.1"/>
    <property type="molecule type" value="Genomic_DNA"/>
</dbReference>
<sequence>MSEENVFLSKGNQSFTIPLEKLKKEIAECLQIEHLNFLIGSGCSSRRDNGNEQAIPTMTELSKLFFEENKEFKLLKTELPQEYKENLELVLETLVALRMINNLKVVDKSIDSKIMLIHKHIREAINDGMKDETVKNFYKEFYLEILRKNRQNPINIFTTNYDLFSEWALDELGFFYNNGFTGTYKRKFNPITFNYAYVENMNLSKDIWERIPNFFNLYKIHGSINWYSKNHEIIETTNKSLDEATMMIYPTPLKDRTTLMTPYSDLMRNMQYSLMKNNSILVTLGYSFSDEHINRIILNTLSIPSFRLVIFGSGVNINKLKSINDNRIWIINSDDKIHYFDNIVRKVLPDMHDDILEQKSLIEKLILATNIIQGETKNDKS</sequence>
<organism evidence="1">
    <name type="scientific">bioreactor metagenome</name>
    <dbReference type="NCBI Taxonomy" id="1076179"/>
    <lineage>
        <taxon>unclassified sequences</taxon>
        <taxon>metagenomes</taxon>
        <taxon>ecological metagenomes</taxon>
    </lineage>
</organism>
<evidence type="ECO:0000313" key="1">
    <source>
        <dbReference type="EMBL" id="MPM16109.1"/>
    </source>
</evidence>
<reference evidence="1" key="1">
    <citation type="submission" date="2019-08" db="EMBL/GenBank/DDBJ databases">
        <authorList>
            <person name="Kucharzyk K."/>
            <person name="Murdoch R.W."/>
            <person name="Higgins S."/>
            <person name="Loffler F."/>
        </authorList>
    </citation>
    <scope>NUCLEOTIDE SEQUENCE</scope>
</reference>
<proteinExistence type="predicted"/>
<comment type="caution">
    <text evidence="1">The sequence shown here is derived from an EMBL/GenBank/DDBJ whole genome shotgun (WGS) entry which is preliminary data.</text>
</comment>
<dbReference type="Pfam" id="PF13289">
    <property type="entry name" value="SIR2_2"/>
    <property type="match status" value="1"/>
</dbReference>
<accession>A0A644XJ34</accession>